<feature type="compositionally biased region" description="Polar residues" evidence="1">
    <location>
        <begin position="46"/>
        <end position="58"/>
    </location>
</feature>
<name>A0A160FTH2_9BURK</name>
<accession>A0A160FTH2</accession>
<protein>
    <submittedName>
        <fullName evidence="3">Uncharacterized protein</fullName>
    </submittedName>
</protein>
<feature type="signal peptide" evidence="2">
    <location>
        <begin position="1"/>
        <end position="23"/>
    </location>
</feature>
<reference evidence="3 4" key="1">
    <citation type="journal article" date="2016" name="Gene">
        <title>PacBio SMRT assembly of a complex multi-replicon genome reveals chlorocatechol degradative operon in a region of genome plasticity.</title>
        <authorList>
            <person name="Ricker N."/>
            <person name="Shen S.Y."/>
            <person name="Goordial J."/>
            <person name="Jin S."/>
            <person name="Fulthorpe R.R."/>
        </authorList>
    </citation>
    <scope>NUCLEOTIDE SEQUENCE [LARGE SCALE GENOMIC DNA]</scope>
    <source>
        <strain evidence="3 4">OLGA172</strain>
    </source>
</reference>
<dbReference type="AlphaFoldDB" id="A0A160FTH2"/>
<keyword evidence="2" id="KW-0732">Signal</keyword>
<proteinExistence type="predicted"/>
<keyword evidence="4" id="KW-1185">Reference proteome</keyword>
<evidence type="ECO:0000313" key="3">
    <source>
        <dbReference type="EMBL" id="ANB76485.1"/>
    </source>
</evidence>
<dbReference type="Proteomes" id="UP000076852">
    <property type="component" value="Chromosome 2"/>
</dbReference>
<feature type="region of interest" description="Disordered" evidence="1">
    <location>
        <begin position="33"/>
        <end position="92"/>
    </location>
</feature>
<evidence type="ECO:0000256" key="2">
    <source>
        <dbReference type="SAM" id="SignalP"/>
    </source>
</evidence>
<dbReference type="KEGG" id="buz:AYM40_30210"/>
<dbReference type="EMBL" id="CP014579">
    <property type="protein sequence ID" value="ANB76485.1"/>
    <property type="molecule type" value="Genomic_DNA"/>
</dbReference>
<sequence>MKLKNIALAIVSASALLAGSAFASGYGPAPFYRPSVGAPASERGQSEQTVSAERQASGNDGAISSYGGVAPASSASDSGRHVAAPDNLYKGR</sequence>
<organism evidence="3 4">
    <name type="scientific">Paraburkholderia phytofirmans OLGA172</name>
    <dbReference type="NCBI Taxonomy" id="1417228"/>
    <lineage>
        <taxon>Bacteria</taxon>
        <taxon>Pseudomonadati</taxon>
        <taxon>Pseudomonadota</taxon>
        <taxon>Betaproteobacteria</taxon>
        <taxon>Burkholderiales</taxon>
        <taxon>Burkholderiaceae</taxon>
        <taxon>Paraburkholderia</taxon>
    </lineage>
</organism>
<dbReference type="OrthoDB" id="9133844at2"/>
<evidence type="ECO:0000256" key="1">
    <source>
        <dbReference type="SAM" id="MobiDB-lite"/>
    </source>
</evidence>
<dbReference type="RefSeq" id="WP_063499708.1">
    <property type="nucleotide sequence ID" value="NZ_CP014579.1"/>
</dbReference>
<evidence type="ECO:0000313" key="4">
    <source>
        <dbReference type="Proteomes" id="UP000076852"/>
    </source>
</evidence>
<feature type="chain" id="PRO_5007814795" evidence="2">
    <location>
        <begin position="24"/>
        <end position="92"/>
    </location>
</feature>
<gene>
    <name evidence="3" type="ORF">AYM40_30210</name>
</gene>